<feature type="region of interest" description="Disordered" evidence="1">
    <location>
        <begin position="1"/>
        <end position="29"/>
    </location>
</feature>
<evidence type="ECO:0000313" key="3">
    <source>
        <dbReference type="Proteomes" id="UP001605036"/>
    </source>
</evidence>
<organism evidence="2 3">
    <name type="scientific">Riccia fluitans</name>
    <dbReference type="NCBI Taxonomy" id="41844"/>
    <lineage>
        <taxon>Eukaryota</taxon>
        <taxon>Viridiplantae</taxon>
        <taxon>Streptophyta</taxon>
        <taxon>Embryophyta</taxon>
        <taxon>Marchantiophyta</taxon>
        <taxon>Marchantiopsida</taxon>
        <taxon>Marchantiidae</taxon>
        <taxon>Marchantiales</taxon>
        <taxon>Ricciaceae</taxon>
        <taxon>Riccia</taxon>
    </lineage>
</organism>
<feature type="region of interest" description="Disordered" evidence="1">
    <location>
        <begin position="58"/>
        <end position="105"/>
    </location>
</feature>
<feature type="compositionally biased region" description="Basic residues" evidence="1">
    <location>
        <begin position="1"/>
        <end position="13"/>
    </location>
</feature>
<keyword evidence="3" id="KW-1185">Reference proteome</keyword>
<dbReference type="Proteomes" id="UP001605036">
    <property type="component" value="Unassembled WGS sequence"/>
</dbReference>
<evidence type="ECO:0000256" key="1">
    <source>
        <dbReference type="SAM" id="MobiDB-lite"/>
    </source>
</evidence>
<reference evidence="2 3" key="1">
    <citation type="submission" date="2024-09" db="EMBL/GenBank/DDBJ databases">
        <title>Chromosome-scale assembly of Riccia fluitans.</title>
        <authorList>
            <person name="Paukszto L."/>
            <person name="Sawicki J."/>
            <person name="Karawczyk K."/>
            <person name="Piernik-Szablinska J."/>
            <person name="Szczecinska M."/>
            <person name="Mazdziarz M."/>
        </authorList>
    </citation>
    <scope>NUCLEOTIDE SEQUENCE [LARGE SCALE GENOMIC DNA]</scope>
    <source>
        <strain evidence="2">Rf_01</strain>
        <tissue evidence="2">Aerial parts of the thallus</tissue>
    </source>
</reference>
<proteinExistence type="predicted"/>
<evidence type="ECO:0000313" key="2">
    <source>
        <dbReference type="EMBL" id="KAL2652751.1"/>
    </source>
</evidence>
<name>A0ABD1ZPD4_9MARC</name>
<dbReference type="EMBL" id="JBHFFA010000001">
    <property type="protein sequence ID" value="KAL2652751.1"/>
    <property type="molecule type" value="Genomic_DNA"/>
</dbReference>
<comment type="caution">
    <text evidence="2">The sequence shown here is derived from an EMBL/GenBank/DDBJ whole genome shotgun (WGS) entry which is preliminary data.</text>
</comment>
<accession>A0ABD1ZPD4</accession>
<dbReference type="AlphaFoldDB" id="A0ABD1ZPD4"/>
<feature type="compositionally biased region" description="Basic and acidic residues" evidence="1">
    <location>
        <begin position="14"/>
        <end position="29"/>
    </location>
</feature>
<protein>
    <submittedName>
        <fullName evidence="2">Uncharacterized protein</fullName>
    </submittedName>
</protein>
<sequence>MQCTKKQLKKREHHSGNNEKNWRWKKPKDTKLSRYKNLKANLEDADMSHLIKLSEQIMAATEDANNDEGGQAHKDTATSEHPSNILPRKDDDGTDEGGPSRPTQA</sequence>
<gene>
    <name evidence="2" type="ORF">R1flu_020879</name>
</gene>